<sequence length="193" mass="21380">MGEHEALWIDREYDRGRAADGLSRYAELVRDNVAAFDGSWGDIAPVTFACAAWRLAVTPSPPCVRRHRRILSVACDRNPWDGTLTAHALLVSPLPAQLTASREWWRDRGWRDWPQTFGQYLEPTDQDLTRSPFLRTTLLIDTPVPLGALPPAPGGPSDTLADTARLAVAVLVKELNELLNPIIRRLETAPAPG</sequence>
<organism evidence="1 2">
    <name type="scientific">Actinoallomurus bryophytorum</name>
    <dbReference type="NCBI Taxonomy" id="1490222"/>
    <lineage>
        <taxon>Bacteria</taxon>
        <taxon>Bacillati</taxon>
        <taxon>Actinomycetota</taxon>
        <taxon>Actinomycetes</taxon>
        <taxon>Streptosporangiales</taxon>
        <taxon>Thermomonosporaceae</taxon>
        <taxon>Actinoallomurus</taxon>
    </lineage>
</organism>
<gene>
    <name evidence="1" type="ORF">FB559_5784</name>
</gene>
<evidence type="ECO:0000313" key="2">
    <source>
        <dbReference type="Proteomes" id="UP000316096"/>
    </source>
</evidence>
<reference evidence="1 2" key="1">
    <citation type="submission" date="2019-06" db="EMBL/GenBank/DDBJ databases">
        <title>Sequencing the genomes of 1000 actinobacteria strains.</title>
        <authorList>
            <person name="Klenk H.-P."/>
        </authorList>
    </citation>
    <scope>NUCLEOTIDE SEQUENCE [LARGE SCALE GENOMIC DNA]</scope>
    <source>
        <strain evidence="1 2">DSM 102200</strain>
    </source>
</reference>
<keyword evidence="2" id="KW-1185">Reference proteome</keyword>
<dbReference type="RefSeq" id="WP_141959360.1">
    <property type="nucleotide sequence ID" value="NZ_VFOZ01000001.1"/>
</dbReference>
<dbReference type="AlphaFoldDB" id="A0A543CSS5"/>
<proteinExistence type="predicted"/>
<accession>A0A543CSS5</accession>
<evidence type="ECO:0000313" key="1">
    <source>
        <dbReference type="EMBL" id="TQM00079.1"/>
    </source>
</evidence>
<dbReference type="OrthoDB" id="3686201at2"/>
<comment type="caution">
    <text evidence="1">The sequence shown here is derived from an EMBL/GenBank/DDBJ whole genome shotgun (WGS) entry which is preliminary data.</text>
</comment>
<dbReference type="EMBL" id="VFOZ01000001">
    <property type="protein sequence ID" value="TQM00079.1"/>
    <property type="molecule type" value="Genomic_DNA"/>
</dbReference>
<name>A0A543CSS5_9ACTN</name>
<dbReference type="Proteomes" id="UP000316096">
    <property type="component" value="Unassembled WGS sequence"/>
</dbReference>
<protein>
    <submittedName>
        <fullName evidence="1">Uncharacterized protein</fullName>
    </submittedName>
</protein>